<reference evidence="5 6" key="1">
    <citation type="submission" date="2018-08" db="EMBL/GenBank/DDBJ databases">
        <title>The complete genome sequence of Streptomyces seoulensis, a pioneer strain for nickel superoxide dismutase discovery.</title>
        <authorList>
            <person name="Shin J."/>
            <person name="Lee J.-S."/>
            <person name="Lee E.-J."/>
            <person name="Youn H.-D."/>
        </authorList>
    </citation>
    <scope>NUCLEOTIDE SEQUENCE [LARGE SCALE GENOMIC DNA]</scope>
    <source>
        <strain evidence="5 6">KCTC 9819</strain>
    </source>
</reference>
<evidence type="ECO:0000313" key="6">
    <source>
        <dbReference type="Proteomes" id="UP000292547"/>
    </source>
</evidence>
<dbReference type="Pfam" id="PF03965">
    <property type="entry name" value="Penicillinase_R"/>
    <property type="match status" value="1"/>
</dbReference>
<dbReference type="EMBL" id="CP032229">
    <property type="protein sequence ID" value="QBJ89104.1"/>
    <property type="molecule type" value="Genomic_DNA"/>
</dbReference>
<dbReference type="GO" id="GO:0045892">
    <property type="term" value="P:negative regulation of DNA-templated transcription"/>
    <property type="evidence" value="ECO:0007669"/>
    <property type="project" value="InterPro"/>
</dbReference>
<dbReference type="GeneID" id="300097585"/>
<evidence type="ECO:0000256" key="4">
    <source>
        <dbReference type="ARBA" id="ARBA00023163"/>
    </source>
</evidence>
<dbReference type="SUPFAM" id="SSF46785">
    <property type="entry name" value="Winged helix' DNA-binding domain"/>
    <property type="match status" value="1"/>
</dbReference>
<dbReference type="InterPro" id="IPR036388">
    <property type="entry name" value="WH-like_DNA-bd_sf"/>
</dbReference>
<accession>A0A4P6TRH2</accession>
<comment type="similarity">
    <text evidence="1">Belongs to the BlaI transcriptional regulatory family.</text>
</comment>
<keyword evidence="2" id="KW-0805">Transcription regulation</keyword>
<evidence type="ECO:0000313" key="5">
    <source>
        <dbReference type="EMBL" id="QBJ89104.1"/>
    </source>
</evidence>
<evidence type="ECO:0000256" key="2">
    <source>
        <dbReference type="ARBA" id="ARBA00023015"/>
    </source>
</evidence>
<dbReference type="Gene3D" id="1.10.10.10">
    <property type="entry name" value="Winged helix-like DNA-binding domain superfamily/Winged helix DNA-binding domain"/>
    <property type="match status" value="1"/>
</dbReference>
<proteinExistence type="inferred from homology"/>
<dbReference type="InterPro" id="IPR005650">
    <property type="entry name" value="BlaI_family"/>
</dbReference>
<dbReference type="InterPro" id="IPR036390">
    <property type="entry name" value="WH_DNA-bd_sf"/>
</dbReference>
<name>A0A4P6TRH2_STRSO</name>
<keyword evidence="4" id="KW-0804">Transcription</keyword>
<evidence type="ECO:0000256" key="1">
    <source>
        <dbReference type="ARBA" id="ARBA00011046"/>
    </source>
</evidence>
<keyword evidence="3" id="KW-0238">DNA-binding</keyword>
<organism evidence="5 6">
    <name type="scientific">Streptomyces seoulensis</name>
    <dbReference type="NCBI Taxonomy" id="73044"/>
    <lineage>
        <taxon>Bacteria</taxon>
        <taxon>Bacillati</taxon>
        <taxon>Actinomycetota</taxon>
        <taxon>Actinomycetes</taxon>
        <taxon>Kitasatosporales</taxon>
        <taxon>Streptomycetaceae</taxon>
        <taxon>Streptomyces</taxon>
    </lineage>
</organism>
<sequence length="123" mass="13356">MTDAASERRPAGELEASVLTALCAATEPRTAAEVRAAIPQELARTTVATLLARLHDKGAVGRTPGRRGFLYFAVEDSHSLTAQRMHRELNQDDDRSTVLARFVKGLSPSDEAELKRLLEGGSR</sequence>
<dbReference type="OrthoDB" id="9813987at2"/>
<dbReference type="STRING" id="73044.GCA_000725795_02215"/>
<dbReference type="Proteomes" id="UP000292547">
    <property type="component" value="Chromosome"/>
</dbReference>
<dbReference type="GO" id="GO:0003677">
    <property type="term" value="F:DNA binding"/>
    <property type="evidence" value="ECO:0007669"/>
    <property type="project" value="UniProtKB-KW"/>
</dbReference>
<dbReference type="KEGG" id="sseo:D0Z67_01395"/>
<keyword evidence="6" id="KW-1185">Reference proteome</keyword>
<dbReference type="AlphaFoldDB" id="A0A4P6TRH2"/>
<dbReference type="RefSeq" id="WP_031180519.1">
    <property type="nucleotide sequence ID" value="NZ_CP032229.1"/>
</dbReference>
<protein>
    <submittedName>
        <fullName evidence="5">BlaI/MecI/CopY family transcriptional regulator</fullName>
    </submittedName>
</protein>
<gene>
    <name evidence="5" type="ORF">D0Z67_01395</name>
</gene>
<evidence type="ECO:0000256" key="3">
    <source>
        <dbReference type="ARBA" id="ARBA00023125"/>
    </source>
</evidence>